<protein>
    <submittedName>
        <fullName evidence="1">12676_t:CDS:1</fullName>
    </submittedName>
</protein>
<reference evidence="1" key="1">
    <citation type="submission" date="2021-06" db="EMBL/GenBank/DDBJ databases">
        <authorList>
            <person name="Kallberg Y."/>
            <person name="Tangrot J."/>
            <person name="Rosling A."/>
        </authorList>
    </citation>
    <scope>NUCLEOTIDE SEQUENCE</scope>
    <source>
        <strain evidence="1">IL203A</strain>
    </source>
</reference>
<comment type="caution">
    <text evidence="1">The sequence shown here is derived from an EMBL/GenBank/DDBJ whole genome shotgun (WGS) entry which is preliminary data.</text>
</comment>
<dbReference type="EMBL" id="CAJVPU010003440">
    <property type="protein sequence ID" value="CAG8518018.1"/>
    <property type="molecule type" value="Genomic_DNA"/>
</dbReference>
<dbReference type="Proteomes" id="UP000789702">
    <property type="component" value="Unassembled WGS sequence"/>
</dbReference>
<sequence length="325" mass="37803">FYSKFRLAGQDDVDHSDYENENELEYRRPFKHNKRNFSYSDSENELEESVIVDLETLNIIPRFSAKLNKHAHIHKYSTKEEADIDCKNLSKIYYSVAEKIKNADQNSYIHIFLKKKKSTKKPYYVAAVLSEYSEKITINYDELELGSQQPIKTKDLMGSHMYILCIELVLRYFRFIKNDPKYQNRSSSEPINQSSSFEEISHILTDLDSLITSCYSIDNGRIEDTDENYTNFKKSKIVSMPLWVKEHVQEPVFSILGNTSNYKSVNGENVKVIKRRSGNLHVDDIGKRPITTKKRKIIHNNNPDVEIQKEVGSPMLNLNQPKGSL</sequence>
<evidence type="ECO:0000313" key="1">
    <source>
        <dbReference type="EMBL" id="CAG8518018.1"/>
    </source>
</evidence>
<proteinExistence type="predicted"/>
<evidence type="ECO:0000313" key="2">
    <source>
        <dbReference type="Proteomes" id="UP000789702"/>
    </source>
</evidence>
<organism evidence="1 2">
    <name type="scientific">Dentiscutata heterogama</name>
    <dbReference type="NCBI Taxonomy" id="1316150"/>
    <lineage>
        <taxon>Eukaryota</taxon>
        <taxon>Fungi</taxon>
        <taxon>Fungi incertae sedis</taxon>
        <taxon>Mucoromycota</taxon>
        <taxon>Glomeromycotina</taxon>
        <taxon>Glomeromycetes</taxon>
        <taxon>Diversisporales</taxon>
        <taxon>Gigasporaceae</taxon>
        <taxon>Dentiscutata</taxon>
    </lineage>
</organism>
<keyword evidence="2" id="KW-1185">Reference proteome</keyword>
<name>A0ACA9LBM0_9GLOM</name>
<feature type="non-terminal residue" evidence="1">
    <location>
        <position position="1"/>
    </location>
</feature>
<accession>A0ACA9LBM0</accession>
<gene>
    <name evidence="1" type="ORF">DHETER_LOCUS3775</name>
</gene>